<dbReference type="Proteomes" id="UP000604046">
    <property type="component" value="Unassembled WGS sequence"/>
</dbReference>
<dbReference type="AlphaFoldDB" id="A0A812MA60"/>
<keyword evidence="2" id="KW-1185">Reference proteome</keyword>
<evidence type="ECO:0000313" key="2">
    <source>
        <dbReference type="Proteomes" id="UP000604046"/>
    </source>
</evidence>
<accession>A0A812MA60</accession>
<protein>
    <submittedName>
        <fullName evidence="1">Uncharacterized protein</fullName>
    </submittedName>
</protein>
<feature type="non-terminal residue" evidence="1">
    <location>
        <position position="1"/>
    </location>
</feature>
<proteinExistence type="predicted"/>
<organism evidence="1 2">
    <name type="scientific">Symbiodinium natans</name>
    <dbReference type="NCBI Taxonomy" id="878477"/>
    <lineage>
        <taxon>Eukaryota</taxon>
        <taxon>Sar</taxon>
        <taxon>Alveolata</taxon>
        <taxon>Dinophyceae</taxon>
        <taxon>Suessiales</taxon>
        <taxon>Symbiodiniaceae</taxon>
        <taxon>Symbiodinium</taxon>
    </lineage>
</organism>
<evidence type="ECO:0000313" key="1">
    <source>
        <dbReference type="EMBL" id="CAE7261197.1"/>
    </source>
</evidence>
<dbReference type="OrthoDB" id="10350173at2759"/>
<sequence>MALRIARLIRCSEEADQAAIDLAQVELSIDRFPKEQNAKTTKVVLSMLENRKRGLQTLAFVAWNAWSAKSRQEKRLGAKFTSEANGLDEKLFNCKAAQLTTVRSVLNRKAADEQEALQMDIYAAWKRYVYMEADAREAEGKLK</sequence>
<reference evidence="1" key="1">
    <citation type="submission" date="2021-02" db="EMBL/GenBank/DDBJ databases">
        <authorList>
            <person name="Dougan E. K."/>
            <person name="Rhodes N."/>
            <person name="Thang M."/>
            <person name="Chan C."/>
        </authorList>
    </citation>
    <scope>NUCLEOTIDE SEQUENCE</scope>
</reference>
<feature type="non-terminal residue" evidence="1">
    <location>
        <position position="143"/>
    </location>
</feature>
<comment type="caution">
    <text evidence="1">The sequence shown here is derived from an EMBL/GenBank/DDBJ whole genome shotgun (WGS) entry which is preliminary data.</text>
</comment>
<gene>
    <name evidence="1" type="ORF">SNAT2548_LOCUS13667</name>
</gene>
<name>A0A812MA60_9DINO</name>
<dbReference type="EMBL" id="CAJNDS010001466">
    <property type="protein sequence ID" value="CAE7261197.1"/>
    <property type="molecule type" value="Genomic_DNA"/>
</dbReference>